<dbReference type="InterPro" id="IPR005149">
    <property type="entry name" value="Tscrpt_reg_PadR_N"/>
</dbReference>
<dbReference type="PANTHER" id="PTHR33169">
    <property type="entry name" value="PADR-FAMILY TRANSCRIPTIONAL REGULATOR"/>
    <property type="match status" value="1"/>
</dbReference>
<dbReference type="Pfam" id="PF03551">
    <property type="entry name" value="PadR"/>
    <property type="match status" value="1"/>
</dbReference>
<protein>
    <submittedName>
        <fullName evidence="2">PadR family transcriptional regulator</fullName>
    </submittedName>
</protein>
<evidence type="ECO:0000313" key="2">
    <source>
        <dbReference type="EMBL" id="ATZ18962.1"/>
    </source>
</evidence>
<evidence type="ECO:0000313" key="3">
    <source>
        <dbReference type="Proteomes" id="UP000232230"/>
    </source>
</evidence>
<organism evidence="2 3">
    <name type="scientific">Williamsoniiplasma somnilux</name>
    <dbReference type="NCBI Taxonomy" id="215578"/>
    <lineage>
        <taxon>Bacteria</taxon>
        <taxon>Bacillati</taxon>
        <taxon>Mycoplasmatota</taxon>
        <taxon>Mollicutes</taxon>
        <taxon>Entomoplasmatales</taxon>
        <taxon>Williamsoniiplasma</taxon>
    </lineage>
</organism>
<dbReference type="SUPFAM" id="SSF46785">
    <property type="entry name" value="Winged helix' DNA-binding domain"/>
    <property type="match status" value="1"/>
</dbReference>
<dbReference type="InterPro" id="IPR036388">
    <property type="entry name" value="WH-like_DNA-bd_sf"/>
</dbReference>
<dbReference type="AlphaFoldDB" id="A0A2K8NYS4"/>
<dbReference type="Proteomes" id="UP000232230">
    <property type="component" value="Chromosome"/>
</dbReference>
<dbReference type="EMBL" id="CP024965">
    <property type="protein sequence ID" value="ATZ18962.1"/>
    <property type="molecule type" value="Genomic_DNA"/>
</dbReference>
<keyword evidence="3" id="KW-1185">Reference proteome</keyword>
<sequence length="106" mass="12559">MDIQLKKGILELVILKFLSSRDYYGYELNKDINEILQLNESTVYALLKKLIEKNLCIQYIKNSDNGPSRKYYQITTLGMQHLKNLEQEWIEFNMKISVLLGGEYYE</sequence>
<evidence type="ECO:0000259" key="1">
    <source>
        <dbReference type="Pfam" id="PF03551"/>
    </source>
</evidence>
<proteinExistence type="predicted"/>
<dbReference type="KEGG" id="esx:ESOMN_v1c05800"/>
<reference evidence="2 3" key="1">
    <citation type="submission" date="2017-11" db="EMBL/GenBank/DDBJ databases">
        <title>Genome sequence of Entomoplasma somnilux PYAN-1 (ATCC 49194).</title>
        <authorList>
            <person name="Lo W.-S."/>
            <person name="Gasparich G.E."/>
            <person name="Kuo C.-H."/>
        </authorList>
    </citation>
    <scope>NUCLEOTIDE SEQUENCE [LARGE SCALE GENOMIC DNA]</scope>
    <source>
        <strain evidence="2 3">PYAN-1</strain>
    </source>
</reference>
<dbReference type="InterPro" id="IPR036390">
    <property type="entry name" value="WH_DNA-bd_sf"/>
</dbReference>
<accession>A0A2K8NYS4</accession>
<dbReference type="PANTHER" id="PTHR33169:SF24">
    <property type="entry name" value="TRANSCRIPTIONAL REGULATOR, PADR FAMILY"/>
    <property type="match status" value="1"/>
</dbReference>
<gene>
    <name evidence="2" type="primary">padR</name>
    <name evidence="2" type="ORF">ESOMN_v1c05800</name>
</gene>
<dbReference type="RefSeq" id="WP_024863479.1">
    <property type="nucleotide sequence ID" value="NZ_CP024965.1"/>
</dbReference>
<dbReference type="InterPro" id="IPR052509">
    <property type="entry name" value="Metal_resp_DNA-bind_regulator"/>
</dbReference>
<name>A0A2K8NYS4_9MOLU</name>
<feature type="domain" description="Transcription regulator PadR N-terminal" evidence="1">
    <location>
        <begin position="14"/>
        <end position="83"/>
    </location>
</feature>
<dbReference type="Gene3D" id="1.10.10.10">
    <property type="entry name" value="Winged helix-like DNA-binding domain superfamily/Winged helix DNA-binding domain"/>
    <property type="match status" value="1"/>
</dbReference>